<dbReference type="RefSeq" id="WP_382210336.1">
    <property type="nucleotide sequence ID" value="NZ_JBHSZH010000005.1"/>
</dbReference>
<protein>
    <recommendedName>
        <fullName evidence="4">Methyltransferase domain-containing protein</fullName>
    </recommendedName>
</protein>
<dbReference type="AlphaFoldDB" id="A0ABD5WUI6"/>
<dbReference type="EMBL" id="JBHSZH010000005">
    <property type="protein sequence ID" value="MFC7082440.1"/>
    <property type="molecule type" value="Genomic_DNA"/>
</dbReference>
<feature type="region of interest" description="Disordered" evidence="1">
    <location>
        <begin position="206"/>
        <end position="243"/>
    </location>
</feature>
<evidence type="ECO:0000256" key="1">
    <source>
        <dbReference type="SAM" id="MobiDB-lite"/>
    </source>
</evidence>
<evidence type="ECO:0000313" key="3">
    <source>
        <dbReference type="Proteomes" id="UP001596407"/>
    </source>
</evidence>
<accession>A0ABD5WUI6</accession>
<proteinExistence type="predicted"/>
<comment type="caution">
    <text evidence="2">The sequence shown here is derived from an EMBL/GenBank/DDBJ whole genome shotgun (WGS) entry which is preliminary data.</text>
</comment>
<dbReference type="Proteomes" id="UP001596407">
    <property type="component" value="Unassembled WGS sequence"/>
</dbReference>
<evidence type="ECO:0000313" key="2">
    <source>
        <dbReference type="EMBL" id="MFC7082440.1"/>
    </source>
</evidence>
<name>A0ABD5WUI6_9EURY</name>
<feature type="compositionally biased region" description="Low complexity" evidence="1">
    <location>
        <begin position="214"/>
        <end position="226"/>
    </location>
</feature>
<reference evidence="2 3" key="1">
    <citation type="journal article" date="2019" name="Int. J. Syst. Evol. Microbiol.">
        <title>The Global Catalogue of Microorganisms (GCM) 10K type strain sequencing project: providing services to taxonomists for standard genome sequencing and annotation.</title>
        <authorList>
            <consortium name="The Broad Institute Genomics Platform"/>
            <consortium name="The Broad Institute Genome Sequencing Center for Infectious Disease"/>
            <person name="Wu L."/>
            <person name="Ma J."/>
        </authorList>
    </citation>
    <scope>NUCLEOTIDE SEQUENCE [LARGE SCALE GENOMIC DNA]</scope>
    <source>
        <strain evidence="2 3">DT72</strain>
    </source>
</reference>
<organism evidence="2 3">
    <name type="scientific">Halorussus caseinilyticus</name>
    <dbReference type="NCBI Taxonomy" id="3034025"/>
    <lineage>
        <taxon>Archaea</taxon>
        <taxon>Methanobacteriati</taxon>
        <taxon>Methanobacteriota</taxon>
        <taxon>Stenosarchaea group</taxon>
        <taxon>Halobacteria</taxon>
        <taxon>Halobacteriales</taxon>
        <taxon>Haladaptataceae</taxon>
        <taxon>Halorussus</taxon>
    </lineage>
</organism>
<sequence length="243" mass="27489">MSSDRYAIDDVAFIGRTVEEYEHMFDLDLSAWEGQSVLDCPGGACAFVAEANTRDIDAVGVDILYDVPPDELHEKCESDVDTAIAGFEGVEDQFIWEFYDDVADVRAHWTAAYQEFIADYADRFDTDRYVDAQLPDLPFEDDSFSLVLSANLMFLYMEKFDYEFHEQSLLELARVASDEVRVYPSNASTASATRDWTNSARCWPTRGTRRNFGRSRSGSSTGPRNSSESRSESHRPTLSARGR</sequence>
<evidence type="ECO:0008006" key="4">
    <source>
        <dbReference type="Google" id="ProtNLM"/>
    </source>
</evidence>
<gene>
    <name evidence="2" type="ORF">ACFQJ6_22505</name>
</gene>
<keyword evidence="3" id="KW-1185">Reference proteome</keyword>